<evidence type="ECO:0000313" key="2">
    <source>
        <dbReference type="Proteomes" id="UP000199181"/>
    </source>
</evidence>
<gene>
    <name evidence="1" type="ORF">SAMN05443639_106190</name>
</gene>
<dbReference type="EMBL" id="FOIJ01000006">
    <property type="protein sequence ID" value="SET98913.1"/>
    <property type="molecule type" value="Genomic_DNA"/>
</dbReference>
<keyword evidence="2" id="KW-1185">Reference proteome</keyword>
<evidence type="ECO:0000313" key="1">
    <source>
        <dbReference type="EMBL" id="SET98913.1"/>
    </source>
</evidence>
<proteinExistence type="predicted"/>
<protein>
    <submittedName>
        <fullName evidence="1">Uncharacterized protein</fullName>
    </submittedName>
</protein>
<reference evidence="2" key="1">
    <citation type="submission" date="2016-10" db="EMBL/GenBank/DDBJ databases">
        <authorList>
            <person name="Varghese N."/>
            <person name="Submissions S."/>
        </authorList>
    </citation>
    <scope>NUCLEOTIDE SEQUENCE [LARGE SCALE GENOMIC DNA]</scope>
    <source>
        <strain evidence="2">DSM 16858</strain>
    </source>
</reference>
<dbReference type="Proteomes" id="UP000199181">
    <property type="component" value="Unassembled WGS sequence"/>
</dbReference>
<organism evidence="1 2">
    <name type="scientific">Stigmatella erecta</name>
    <dbReference type="NCBI Taxonomy" id="83460"/>
    <lineage>
        <taxon>Bacteria</taxon>
        <taxon>Pseudomonadati</taxon>
        <taxon>Myxococcota</taxon>
        <taxon>Myxococcia</taxon>
        <taxon>Myxococcales</taxon>
        <taxon>Cystobacterineae</taxon>
        <taxon>Archangiaceae</taxon>
        <taxon>Stigmatella</taxon>
    </lineage>
</organism>
<dbReference type="AlphaFoldDB" id="A0A1I0IR10"/>
<sequence>MMRWQKAGLAILALIGTTNCPHSFGRGGTVDRAIHKDTLELYEAGCTDEERIRVCKGKSPEECAEICD</sequence>
<name>A0A1I0IR10_9BACT</name>
<accession>A0A1I0IR10</accession>